<dbReference type="SUPFAM" id="SSF56112">
    <property type="entry name" value="Protein kinase-like (PK-like)"/>
    <property type="match status" value="1"/>
</dbReference>
<dbReference type="PANTHER" id="PTHR24349">
    <property type="entry name" value="SERINE/THREONINE-PROTEIN KINASE"/>
    <property type="match status" value="1"/>
</dbReference>
<dbReference type="SMART" id="SM00220">
    <property type="entry name" value="S_TKc"/>
    <property type="match status" value="1"/>
</dbReference>
<evidence type="ECO:0000256" key="4">
    <source>
        <dbReference type="ARBA" id="ARBA00022777"/>
    </source>
</evidence>
<protein>
    <recommendedName>
        <fullName evidence="7">Protein kinase domain-containing protein</fullName>
    </recommendedName>
</protein>
<keyword evidence="1" id="KW-0723">Serine/threonine-protein kinase</keyword>
<evidence type="ECO:0000313" key="9">
    <source>
        <dbReference type="Proteomes" id="UP000654075"/>
    </source>
</evidence>
<keyword evidence="6" id="KW-0472">Membrane</keyword>
<name>A0A813DWJ7_POLGL</name>
<organism evidence="8 9">
    <name type="scientific">Polarella glacialis</name>
    <name type="common">Dinoflagellate</name>
    <dbReference type="NCBI Taxonomy" id="89957"/>
    <lineage>
        <taxon>Eukaryota</taxon>
        <taxon>Sar</taxon>
        <taxon>Alveolata</taxon>
        <taxon>Dinophyceae</taxon>
        <taxon>Suessiales</taxon>
        <taxon>Suessiaceae</taxon>
        <taxon>Polarella</taxon>
    </lineage>
</organism>
<evidence type="ECO:0000256" key="3">
    <source>
        <dbReference type="ARBA" id="ARBA00022741"/>
    </source>
</evidence>
<feature type="domain" description="Protein kinase" evidence="7">
    <location>
        <begin position="106"/>
        <end position="413"/>
    </location>
</feature>
<gene>
    <name evidence="8" type="ORF">PGLA1383_LOCUS8799</name>
</gene>
<evidence type="ECO:0000256" key="5">
    <source>
        <dbReference type="ARBA" id="ARBA00022840"/>
    </source>
</evidence>
<dbReference type="Gene3D" id="1.10.510.10">
    <property type="entry name" value="Transferase(Phosphotransferase) domain 1"/>
    <property type="match status" value="1"/>
</dbReference>
<dbReference type="EMBL" id="CAJNNV010004052">
    <property type="protein sequence ID" value="CAE8590073.1"/>
    <property type="molecule type" value="Genomic_DNA"/>
</dbReference>
<feature type="non-terminal residue" evidence="8">
    <location>
        <position position="475"/>
    </location>
</feature>
<dbReference type="OrthoDB" id="190835at2759"/>
<feature type="transmembrane region" description="Helical" evidence="6">
    <location>
        <begin position="49"/>
        <end position="67"/>
    </location>
</feature>
<evidence type="ECO:0000256" key="1">
    <source>
        <dbReference type="ARBA" id="ARBA00022527"/>
    </source>
</evidence>
<dbReference type="GO" id="GO:0005524">
    <property type="term" value="F:ATP binding"/>
    <property type="evidence" value="ECO:0007669"/>
    <property type="project" value="UniProtKB-KW"/>
</dbReference>
<keyword evidence="3" id="KW-0547">Nucleotide-binding</keyword>
<dbReference type="AlphaFoldDB" id="A0A813DWJ7"/>
<dbReference type="GO" id="GO:0004674">
    <property type="term" value="F:protein serine/threonine kinase activity"/>
    <property type="evidence" value="ECO:0007669"/>
    <property type="project" value="UniProtKB-KW"/>
</dbReference>
<reference evidence="8" key="1">
    <citation type="submission" date="2021-02" db="EMBL/GenBank/DDBJ databases">
        <authorList>
            <person name="Dougan E. K."/>
            <person name="Rhodes N."/>
            <person name="Thang M."/>
            <person name="Chan C."/>
        </authorList>
    </citation>
    <scope>NUCLEOTIDE SEQUENCE</scope>
</reference>
<keyword evidence="6" id="KW-1133">Transmembrane helix</keyword>
<sequence>MPRRRWAGRRDHQLLPTLTSSPVFSAVPALESAAMDAILGTLAHRWALRRLASAVVALLPLLALALFRRLGLLWRWRGLLRRCPALPSPKELFQRKALPRWDDGPFNLGELLAEGSFGQVRECSRRNLSAGPLDSSSSSSIAISCPLVVKVIRKAQHPLLQSAPSSRTSLSRRTSQLLMGCRNEALEEFSSYWSLVVGLRHPNIVRHQALLVDDSALYIVMERCSGASLVGHLLSEQNWREASVKPLVRQLLEALRHIHANGLVHRDVKLENLKISRESDGGGQGHFREGPGFRLRLLDFGLGCKVAAAKGAIGTLGYMAPEVFGSGIYSCRADLFSSGVVFYILLTGRPPFRAPVGASGLEEHREVLCEPIDRTQISLVQVSKEGLDLLDAMLMPMAPSRATAQESLQHPWFWRQLGSRPCRRKGGQLGPVLWSASDSELRFLEVMGVWVGESPRSRRRSLSRLPSFSSSTGEE</sequence>
<dbReference type="Pfam" id="PF00069">
    <property type="entry name" value="Pkinase"/>
    <property type="match status" value="1"/>
</dbReference>
<evidence type="ECO:0000256" key="6">
    <source>
        <dbReference type="SAM" id="Phobius"/>
    </source>
</evidence>
<dbReference type="PROSITE" id="PS50011">
    <property type="entry name" value="PROTEIN_KINASE_DOM"/>
    <property type="match status" value="1"/>
</dbReference>
<keyword evidence="9" id="KW-1185">Reference proteome</keyword>
<keyword evidence="6" id="KW-0812">Transmembrane</keyword>
<keyword evidence="4" id="KW-0418">Kinase</keyword>
<evidence type="ECO:0000256" key="2">
    <source>
        <dbReference type="ARBA" id="ARBA00022679"/>
    </source>
</evidence>
<evidence type="ECO:0000313" key="8">
    <source>
        <dbReference type="EMBL" id="CAE8590073.1"/>
    </source>
</evidence>
<dbReference type="InterPro" id="IPR050205">
    <property type="entry name" value="CDPK_Ser/Thr_kinases"/>
</dbReference>
<dbReference type="Proteomes" id="UP000654075">
    <property type="component" value="Unassembled WGS sequence"/>
</dbReference>
<comment type="caution">
    <text evidence="8">The sequence shown here is derived from an EMBL/GenBank/DDBJ whole genome shotgun (WGS) entry which is preliminary data.</text>
</comment>
<evidence type="ECO:0000259" key="7">
    <source>
        <dbReference type="PROSITE" id="PS50011"/>
    </source>
</evidence>
<keyword evidence="2" id="KW-0808">Transferase</keyword>
<keyword evidence="5" id="KW-0067">ATP-binding</keyword>
<proteinExistence type="predicted"/>
<dbReference type="InterPro" id="IPR011009">
    <property type="entry name" value="Kinase-like_dom_sf"/>
</dbReference>
<dbReference type="InterPro" id="IPR000719">
    <property type="entry name" value="Prot_kinase_dom"/>
</dbReference>
<accession>A0A813DWJ7</accession>